<evidence type="ECO:0000313" key="2">
    <source>
        <dbReference type="Proteomes" id="UP000261540"/>
    </source>
</evidence>
<accession>A0A3B3QJS7</accession>
<reference evidence="1" key="2">
    <citation type="submission" date="2025-09" db="UniProtKB">
        <authorList>
            <consortium name="Ensembl"/>
        </authorList>
    </citation>
    <scope>IDENTIFICATION</scope>
</reference>
<evidence type="ECO:0000313" key="1">
    <source>
        <dbReference type="Ensembl" id="ENSPKIP00000005661.1"/>
    </source>
</evidence>
<proteinExistence type="predicted"/>
<protein>
    <submittedName>
        <fullName evidence="1">Uncharacterized protein</fullName>
    </submittedName>
</protein>
<dbReference type="Ensembl" id="ENSPKIT00000029668.1">
    <property type="protein sequence ID" value="ENSPKIP00000005661.1"/>
    <property type="gene ID" value="ENSPKIG00000022250.1"/>
</dbReference>
<sequence length="101" mass="10774">GADKDLEMHFHDVIVLERQNQEAIRGRPGLRGLGSTGEAGGLPVDVLWVGCVGYGPVGDVQALAEGGGFGLPADALKCREKWKEDVLSMQWFSIFSMGGES</sequence>
<reference evidence="1" key="1">
    <citation type="submission" date="2025-08" db="UniProtKB">
        <authorList>
            <consortium name="Ensembl"/>
        </authorList>
    </citation>
    <scope>IDENTIFICATION</scope>
</reference>
<organism evidence="1 2">
    <name type="scientific">Paramormyrops kingsleyae</name>
    <dbReference type="NCBI Taxonomy" id="1676925"/>
    <lineage>
        <taxon>Eukaryota</taxon>
        <taxon>Metazoa</taxon>
        <taxon>Chordata</taxon>
        <taxon>Craniata</taxon>
        <taxon>Vertebrata</taxon>
        <taxon>Euteleostomi</taxon>
        <taxon>Actinopterygii</taxon>
        <taxon>Neopterygii</taxon>
        <taxon>Teleostei</taxon>
        <taxon>Osteoglossocephala</taxon>
        <taxon>Osteoglossomorpha</taxon>
        <taxon>Osteoglossiformes</taxon>
        <taxon>Mormyridae</taxon>
        <taxon>Paramormyrops</taxon>
    </lineage>
</organism>
<keyword evidence="2" id="KW-1185">Reference proteome</keyword>
<dbReference type="AlphaFoldDB" id="A0A3B3QJS7"/>
<name>A0A3B3QJS7_9TELE</name>
<dbReference type="Proteomes" id="UP000261540">
    <property type="component" value="Unplaced"/>
</dbReference>